<feature type="compositionally biased region" description="Basic and acidic residues" evidence="1">
    <location>
        <begin position="197"/>
        <end position="214"/>
    </location>
</feature>
<proteinExistence type="predicted"/>
<dbReference type="Proteomes" id="UP000635245">
    <property type="component" value="Unassembled WGS sequence"/>
</dbReference>
<protein>
    <submittedName>
        <fullName evidence="2">Uncharacterized protein</fullName>
    </submittedName>
</protein>
<reference evidence="2" key="1">
    <citation type="submission" date="2020-12" db="EMBL/GenBank/DDBJ databases">
        <title>Prauserella sp. ASG 168, a novel actinomycete isolated from cave rock.</title>
        <authorList>
            <person name="Suriyachadkun C."/>
        </authorList>
    </citation>
    <scope>NUCLEOTIDE SEQUENCE</scope>
    <source>
        <strain evidence="2">ASG 168</strain>
    </source>
</reference>
<evidence type="ECO:0000256" key="1">
    <source>
        <dbReference type="SAM" id="MobiDB-lite"/>
    </source>
</evidence>
<organism evidence="2 3">
    <name type="scientific">Prauserella cavernicola</name>
    <dbReference type="NCBI Taxonomy" id="2800127"/>
    <lineage>
        <taxon>Bacteria</taxon>
        <taxon>Bacillati</taxon>
        <taxon>Actinomycetota</taxon>
        <taxon>Actinomycetes</taxon>
        <taxon>Pseudonocardiales</taxon>
        <taxon>Pseudonocardiaceae</taxon>
        <taxon>Prauserella</taxon>
    </lineage>
</organism>
<evidence type="ECO:0000313" key="3">
    <source>
        <dbReference type="Proteomes" id="UP000635245"/>
    </source>
</evidence>
<dbReference type="AlphaFoldDB" id="A0A934QN19"/>
<feature type="compositionally biased region" description="Polar residues" evidence="1">
    <location>
        <begin position="218"/>
        <end position="228"/>
    </location>
</feature>
<dbReference type="EMBL" id="JAENJH010000001">
    <property type="protein sequence ID" value="MBK1783470.1"/>
    <property type="molecule type" value="Genomic_DNA"/>
</dbReference>
<name>A0A934QN19_9PSEU</name>
<keyword evidence="3" id="KW-1185">Reference proteome</keyword>
<dbReference type="RefSeq" id="WP_200314809.1">
    <property type="nucleotide sequence ID" value="NZ_JAENJH010000001.1"/>
</dbReference>
<feature type="region of interest" description="Disordered" evidence="1">
    <location>
        <begin position="197"/>
        <end position="237"/>
    </location>
</feature>
<evidence type="ECO:0000313" key="2">
    <source>
        <dbReference type="EMBL" id="MBK1783470.1"/>
    </source>
</evidence>
<gene>
    <name evidence="2" type="ORF">JHE00_03960</name>
</gene>
<sequence>MSNLDADLGSFRTFGENVASLREGLQDHLSAEGALLQGGAQNNQFSTGFFPPGREAESVAQWSAEEAQLFLADAMQNLTVLSSAAHIIADLYGSGDDMGAVNLNTIQFAFDSPGASRPAGLSPHVDGTTVEDLYDQPASGGGAAPSSAPGSDSGSAPEPEQYTTHQTHPHAGLTHTQHVTEVRDENGDLVRRTINHEFHHSDGTVEMHTEKQDPDGSAETSGHRTITPQGDPVTTDDWTELAEQQQAEIEQQAPGL</sequence>
<feature type="region of interest" description="Disordered" evidence="1">
    <location>
        <begin position="116"/>
        <end position="176"/>
    </location>
</feature>
<comment type="caution">
    <text evidence="2">The sequence shown here is derived from an EMBL/GenBank/DDBJ whole genome shotgun (WGS) entry which is preliminary data.</text>
</comment>
<feature type="compositionally biased region" description="Low complexity" evidence="1">
    <location>
        <begin position="144"/>
        <end position="159"/>
    </location>
</feature>
<accession>A0A934QN19</accession>